<keyword evidence="1" id="KW-1133">Transmembrane helix</keyword>
<dbReference type="PANTHER" id="PTHR34220">
    <property type="entry name" value="SENSOR HISTIDINE KINASE YPDA"/>
    <property type="match status" value="1"/>
</dbReference>
<dbReference type="Gene3D" id="3.30.565.10">
    <property type="entry name" value="Histidine kinase-like ATPase, C-terminal domain"/>
    <property type="match status" value="1"/>
</dbReference>
<accession>A0ABR7CYB3</accession>
<dbReference type="PANTHER" id="PTHR34220:SF7">
    <property type="entry name" value="SENSOR HISTIDINE KINASE YPDA"/>
    <property type="match status" value="1"/>
</dbReference>
<keyword evidence="1" id="KW-0812">Transmembrane</keyword>
<feature type="domain" description="Signal transduction histidine kinase internal region" evidence="2">
    <location>
        <begin position="166"/>
        <end position="242"/>
    </location>
</feature>
<dbReference type="InterPro" id="IPR050640">
    <property type="entry name" value="Bact_2-comp_sensor_kinase"/>
</dbReference>
<feature type="transmembrane region" description="Helical" evidence="1">
    <location>
        <begin position="86"/>
        <end position="109"/>
    </location>
</feature>
<keyword evidence="3" id="KW-0808">Transferase</keyword>
<dbReference type="GO" id="GO:0016301">
    <property type="term" value="F:kinase activity"/>
    <property type="evidence" value="ECO:0007669"/>
    <property type="project" value="UniProtKB-KW"/>
</dbReference>
<evidence type="ECO:0000259" key="2">
    <source>
        <dbReference type="Pfam" id="PF06580"/>
    </source>
</evidence>
<feature type="transmembrane region" description="Helical" evidence="1">
    <location>
        <begin position="55"/>
        <end position="74"/>
    </location>
</feature>
<dbReference type="SUPFAM" id="SSF55874">
    <property type="entry name" value="ATPase domain of HSP90 chaperone/DNA topoisomerase II/histidine kinase"/>
    <property type="match status" value="1"/>
</dbReference>
<feature type="transmembrane region" description="Helical" evidence="1">
    <location>
        <begin position="121"/>
        <end position="146"/>
    </location>
</feature>
<evidence type="ECO:0000313" key="4">
    <source>
        <dbReference type="Proteomes" id="UP000646484"/>
    </source>
</evidence>
<keyword evidence="1" id="KW-0472">Membrane</keyword>
<dbReference type="Proteomes" id="UP000646484">
    <property type="component" value="Unassembled WGS sequence"/>
</dbReference>
<evidence type="ECO:0000313" key="3">
    <source>
        <dbReference type="EMBL" id="MBC5620673.1"/>
    </source>
</evidence>
<gene>
    <name evidence="3" type="ORF">H8S64_06140</name>
</gene>
<keyword evidence="3" id="KW-0418">Kinase</keyword>
<sequence length="352" mass="41059">MIKDIDRSIPDFLSSPKFRVHRHLLLQLTLICISSSVFADLSGEVLATRERLYCFIGFYLVLNLDVYCNLYLLAPRFLMRDRISSYILSVVGMILFAILIISVLQSSFYNLYQTDPVYNRYIVLNLVSSMISIGLLTFGSSTLLLIKYWIEYNQRVDELASSTLQSELKFLKKQINPHFLFNMLNNANVLLRKNPKEASRVLFRLKDLLRYQINDSTKEKVSLNSEIQFLSDFLNLEKVRRDNFEYLIMKEGKMEQFWLPPLLFIPFVENAVKHNPDTENKSFVYLSFEVTDDRLIFRCQNSKPAIAPERAEVGGLGLKNIKRRLELLFPGNHSLEIQEDEKTYTVNLHLIL</sequence>
<dbReference type="Pfam" id="PF06580">
    <property type="entry name" value="His_kinase"/>
    <property type="match status" value="1"/>
</dbReference>
<dbReference type="EMBL" id="JACOOH010000002">
    <property type="protein sequence ID" value="MBC5620673.1"/>
    <property type="molecule type" value="Genomic_DNA"/>
</dbReference>
<dbReference type="RefSeq" id="WP_186975367.1">
    <property type="nucleotide sequence ID" value="NZ_JACOOH010000002.1"/>
</dbReference>
<comment type="caution">
    <text evidence="3">The sequence shown here is derived from an EMBL/GenBank/DDBJ whole genome shotgun (WGS) entry which is preliminary data.</text>
</comment>
<name>A0ABR7CYB3_9BACT</name>
<evidence type="ECO:0000256" key="1">
    <source>
        <dbReference type="SAM" id="Phobius"/>
    </source>
</evidence>
<organism evidence="3 4">
    <name type="scientific">Butyricimonas hominis</name>
    <dbReference type="NCBI Taxonomy" id="2763032"/>
    <lineage>
        <taxon>Bacteria</taxon>
        <taxon>Pseudomonadati</taxon>
        <taxon>Bacteroidota</taxon>
        <taxon>Bacteroidia</taxon>
        <taxon>Bacteroidales</taxon>
        <taxon>Odoribacteraceae</taxon>
        <taxon>Butyricimonas</taxon>
    </lineage>
</organism>
<reference evidence="3 4" key="1">
    <citation type="submission" date="2020-08" db="EMBL/GenBank/DDBJ databases">
        <title>Genome public.</title>
        <authorList>
            <person name="Liu C."/>
            <person name="Sun Q."/>
        </authorList>
    </citation>
    <scope>NUCLEOTIDE SEQUENCE [LARGE SCALE GENOMIC DNA]</scope>
    <source>
        <strain evidence="3 4">NSJ-56</strain>
    </source>
</reference>
<proteinExistence type="predicted"/>
<dbReference type="InterPro" id="IPR036890">
    <property type="entry name" value="HATPase_C_sf"/>
</dbReference>
<dbReference type="InterPro" id="IPR010559">
    <property type="entry name" value="Sig_transdc_His_kin_internal"/>
</dbReference>
<protein>
    <submittedName>
        <fullName evidence="3">Histidine kinase</fullName>
    </submittedName>
</protein>
<keyword evidence="4" id="KW-1185">Reference proteome</keyword>